<keyword evidence="1" id="KW-0805">Transcription regulation</keyword>
<dbReference type="Proteomes" id="UP001333102">
    <property type="component" value="Chromosome"/>
</dbReference>
<dbReference type="EMBL" id="CP141614">
    <property type="protein sequence ID" value="WRP15991.1"/>
    <property type="molecule type" value="Genomic_DNA"/>
</dbReference>
<dbReference type="InterPro" id="IPR036390">
    <property type="entry name" value="WH_DNA-bd_sf"/>
</dbReference>
<dbReference type="Gene3D" id="1.10.10.10">
    <property type="entry name" value="Winged helix-like DNA-binding domain superfamily/Winged helix DNA-binding domain"/>
    <property type="match status" value="1"/>
</dbReference>
<evidence type="ECO:0000256" key="1">
    <source>
        <dbReference type="ARBA" id="ARBA00023015"/>
    </source>
</evidence>
<name>A0ABZ1BTY6_9FIRM</name>
<dbReference type="InterPro" id="IPR029016">
    <property type="entry name" value="GAF-like_dom_sf"/>
</dbReference>
<keyword evidence="3" id="KW-0804">Transcription</keyword>
<protein>
    <submittedName>
        <fullName evidence="6">IclR family transcriptional regulator</fullName>
    </submittedName>
</protein>
<dbReference type="Gene3D" id="3.30.450.40">
    <property type="match status" value="1"/>
</dbReference>
<gene>
    <name evidence="6" type="ORF">VLY81_13630</name>
</gene>
<dbReference type="SUPFAM" id="SSF55781">
    <property type="entry name" value="GAF domain-like"/>
    <property type="match status" value="1"/>
</dbReference>
<dbReference type="Pfam" id="PF01614">
    <property type="entry name" value="IclR_C"/>
    <property type="match status" value="1"/>
</dbReference>
<dbReference type="CDD" id="cd00090">
    <property type="entry name" value="HTH_ARSR"/>
    <property type="match status" value="1"/>
</dbReference>
<proteinExistence type="predicted"/>
<evidence type="ECO:0000259" key="5">
    <source>
        <dbReference type="PROSITE" id="PS51078"/>
    </source>
</evidence>
<dbReference type="InterPro" id="IPR050707">
    <property type="entry name" value="HTH_MetabolicPath_Reg"/>
</dbReference>
<dbReference type="Pfam" id="PF09339">
    <property type="entry name" value="HTH_IclR"/>
    <property type="match status" value="1"/>
</dbReference>
<dbReference type="PANTHER" id="PTHR30136:SF35">
    <property type="entry name" value="HTH-TYPE TRANSCRIPTIONAL REGULATOR RV1719"/>
    <property type="match status" value="1"/>
</dbReference>
<evidence type="ECO:0000259" key="4">
    <source>
        <dbReference type="PROSITE" id="PS51077"/>
    </source>
</evidence>
<organism evidence="6 7">
    <name type="scientific">Geochorda subterranea</name>
    <dbReference type="NCBI Taxonomy" id="3109564"/>
    <lineage>
        <taxon>Bacteria</taxon>
        <taxon>Bacillati</taxon>
        <taxon>Bacillota</taxon>
        <taxon>Limnochordia</taxon>
        <taxon>Limnochordales</taxon>
        <taxon>Geochordaceae</taxon>
        <taxon>Geochorda</taxon>
    </lineage>
</organism>
<reference evidence="7" key="1">
    <citation type="submission" date="2023-12" db="EMBL/GenBank/DDBJ databases">
        <title>Novel isolates from deep terrestrial aquifers shed light on the physiology and ecology of the class Limnochordia.</title>
        <authorList>
            <person name="Karnachuk O.V."/>
            <person name="Lukina A.P."/>
            <person name="Avakyan M.R."/>
            <person name="Kadnikov V."/>
            <person name="Begmatov S."/>
            <person name="Beletsky A.V."/>
            <person name="Mardanov A.V."/>
            <person name="Ravin N.V."/>
        </authorList>
    </citation>
    <scope>NUCLEOTIDE SEQUENCE [LARGE SCALE GENOMIC DNA]</scope>
    <source>
        <strain evidence="7">LN</strain>
    </source>
</reference>
<feature type="domain" description="HTH iclR-type" evidence="4">
    <location>
        <begin position="27"/>
        <end position="87"/>
    </location>
</feature>
<dbReference type="RefSeq" id="WP_324670427.1">
    <property type="nucleotide sequence ID" value="NZ_CP141614.1"/>
</dbReference>
<evidence type="ECO:0000256" key="2">
    <source>
        <dbReference type="ARBA" id="ARBA00023125"/>
    </source>
</evidence>
<evidence type="ECO:0000313" key="7">
    <source>
        <dbReference type="Proteomes" id="UP001333102"/>
    </source>
</evidence>
<accession>A0ABZ1BTY6</accession>
<sequence>MPRTRDPAAPAASIEVPSAERDGTHSVQAVERAVRLLDVLARHDAGISELARATGLHKATVHRLIKTLLQLGLVELGPDGARYRLGLRLLELGGRVLARLDVREVARPYLADLRDRTRLTVHMAVLDGTDVVYVEKLDSPANLRMASFVGTRSPAYCTALGKAILAVLPEREREAILQRTRLLPRTPQTITTVEALRQELAATRARGFAIDNVENEEGIRCVGAPVYGHGGRVVASVSVSGPIFSVTLDRVDELGRAVVETAHAVSHALGYAGGSRVVGGVGEGAAR</sequence>
<dbReference type="SMART" id="SM00346">
    <property type="entry name" value="HTH_ICLR"/>
    <property type="match status" value="1"/>
</dbReference>
<feature type="domain" description="IclR-ED" evidence="5">
    <location>
        <begin position="88"/>
        <end position="271"/>
    </location>
</feature>
<dbReference type="PROSITE" id="PS51077">
    <property type="entry name" value="HTH_ICLR"/>
    <property type="match status" value="1"/>
</dbReference>
<dbReference type="InterPro" id="IPR036388">
    <property type="entry name" value="WH-like_DNA-bd_sf"/>
</dbReference>
<dbReference type="InterPro" id="IPR014757">
    <property type="entry name" value="Tscrpt_reg_IclR_C"/>
</dbReference>
<dbReference type="PROSITE" id="PS51078">
    <property type="entry name" value="ICLR_ED"/>
    <property type="match status" value="1"/>
</dbReference>
<keyword evidence="2" id="KW-0238">DNA-binding</keyword>
<evidence type="ECO:0000313" key="6">
    <source>
        <dbReference type="EMBL" id="WRP15991.1"/>
    </source>
</evidence>
<evidence type="ECO:0000256" key="3">
    <source>
        <dbReference type="ARBA" id="ARBA00023163"/>
    </source>
</evidence>
<dbReference type="InterPro" id="IPR005471">
    <property type="entry name" value="Tscrpt_reg_IclR_N"/>
</dbReference>
<dbReference type="SUPFAM" id="SSF46785">
    <property type="entry name" value="Winged helix' DNA-binding domain"/>
    <property type="match status" value="1"/>
</dbReference>
<dbReference type="InterPro" id="IPR011991">
    <property type="entry name" value="ArsR-like_HTH"/>
</dbReference>
<keyword evidence="7" id="KW-1185">Reference proteome</keyword>
<dbReference type="PANTHER" id="PTHR30136">
    <property type="entry name" value="HELIX-TURN-HELIX TRANSCRIPTIONAL REGULATOR, ICLR FAMILY"/>
    <property type="match status" value="1"/>
</dbReference>